<reference evidence="2" key="1">
    <citation type="journal article" date="2020" name="mSystems">
        <title>Genome- and Community-Level Interaction Insights into Carbon Utilization and Element Cycling Functions of Hydrothermarchaeota in Hydrothermal Sediment.</title>
        <authorList>
            <person name="Zhou Z."/>
            <person name="Liu Y."/>
            <person name="Xu W."/>
            <person name="Pan J."/>
            <person name="Luo Z.H."/>
            <person name="Li M."/>
        </authorList>
    </citation>
    <scope>NUCLEOTIDE SEQUENCE [LARGE SCALE GENOMIC DNA]</scope>
    <source>
        <strain evidence="2">SpSt-776</strain>
    </source>
</reference>
<comment type="caution">
    <text evidence="2">The sequence shown here is derived from an EMBL/GenBank/DDBJ whole genome shotgun (WGS) entry which is preliminary data.</text>
</comment>
<protein>
    <recommendedName>
        <fullName evidence="1">DUF7666 domain-containing protein</fullName>
    </recommendedName>
</protein>
<evidence type="ECO:0000259" key="1">
    <source>
        <dbReference type="Pfam" id="PF24703"/>
    </source>
</evidence>
<evidence type="ECO:0000313" key="2">
    <source>
        <dbReference type="EMBL" id="HGB14869.1"/>
    </source>
</evidence>
<name>A0A7C3WHN9_9BACT</name>
<dbReference type="EMBL" id="DTHB01000044">
    <property type="protein sequence ID" value="HGB14869.1"/>
    <property type="molecule type" value="Genomic_DNA"/>
</dbReference>
<dbReference type="AlphaFoldDB" id="A0A7C3WHN9"/>
<accession>A0A7C3WHN9</accession>
<dbReference type="InterPro" id="IPR056083">
    <property type="entry name" value="DUF7666"/>
</dbReference>
<dbReference type="Pfam" id="PF24703">
    <property type="entry name" value="DUF7666"/>
    <property type="match status" value="1"/>
</dbReference>
<organism evidence="2">
    <name type="scientific">Desulfobacca acetoxidans</name>
    <dbReference type="NCBI Taxonomy" id="60893"/>
    <lineage>
        <taxon>Bacteria</taxon>
        <taxon>Pseudomonadati</taxon>
        <taxon>Thermodesulfobacteriota</taxon>
        <taxon>Desulfobaccia</taxon>
        <taxon>Desulfobaccales</taxon>
        <taxon>Desulfobaccaceae</taxon>
        <taxon>Desulfobacca</taxon>
    </lineage>
</organism>
<gene>
    <name evidence="2" type="ORF">ENV62_06510</name>
</gene>
<feature type="domain" description="DUF7666" evidence="1">
    <location>
        <begin position="1"/>
        <end position="83"/>
    </location>
</feature>
<proteinExistence type="predicted"/>
<sequence length="247" mass="26855">MKLYKVLAKGQMSCYGKEMVWEPGRWYEIAGDLVPCRNGFHLCREQDLLDWLHEEIWEADYEGEAMDHGNKLVVRKARITKQCAGWNERTARLFAVDCAEDVANMIPEPEAQHCLEVARAYAAGEASYEALASAREAAWEATREVAWDAAVAAASDAVYDAAQETAWAAARDAAWDSARAAARAAEDAGDAGAAALTVTKDAAYDATWVTAWAAAGDADGPAARAARDAAWKAARERQTRMLKVLVG</sequence>